<protein>
    <submittedName>
        <fullName evidence="2">Uncharacterized protein</fullName>
    </submittedName>
</protein>
<dbReference type="RefSeq" id="WP_109718042.1">
    <property type="nucleotide sequence ID" value="NZ_QGHF01000010.1"/>
</dbReference>
<evidence type="ECO:0000313" key="2">
    <source>
        <dbReference type="EMBL" id="PWK94638.1"/>
    </source>
</evidence>
<dbReference type="OrthoDB" id="9951615at2"/>
<comment type="caution">
    <text evidence="2">The sequence shown here is derived from an EMBL/GenBank/DDBJ whole genome shotgun (WGS) entry which is preliminary data.</text>
</comment>
<dbReference type="EMBL" id="QGHF01000010">
    <property type="protein sequence ID" value="PWK94638.1"/>
    <property type="molecule type" value="Genomic_DNA"/>
</dbReference>
<keyword evidence="1" id="KW-0472">Membrane</keyword>
<dbReference type="Proteomes" id="UP000245981">
    <property type="component" value="Unassembled WGS sequence"/>
</dbReference>
<keyword evidence="1" id="KW-1133">Transmembrane helix</keyword>
<reference evidence="2 3" key="1">
    <citation type="submission" date="2018-05" db="EMBL/GenBank/DDBJ databases">
        <title>Genomic Encyclopedia of Type Strains, Phase IV (KMG-V): Genome sequencing to study the core and pangenomes of soil and plant-associated prokaryotes.</title>
        <authorList>
            <person name="Whitman W."/>
        </authorList>
    </citation>
    <scope>NUCLEOTIDE SEQUENCE [LARGE SCALE GENOMIC DNA]</scope>
    <source>
        <strain evidence="2 3">PNA 200-10</strain>
    </source>
</reference>
<gene>
    <name evidence="2" type="ORF">C7431_110134</name>
</gene>
<feature type="transmembrane region" description="Helical" evidence="1">
    <location>
        <begin position="12"/>
        <end position="33"/>
    </location>
</feature>
<proteinExistence type="predicted"/>
<dbReference type="AlphaFoldDB" id="A0A2V2BDH8"/>
<sequence>MSGDVSSWVPVVTAFAGVGGALGSQWLTHLFTVKREKAAAKLKLASERVFIGSQLIIMLASYREICHAYSKSPVKDEHIRSRPDVPDFSVVKGDWTVLSGLLQLRIHRLAFTRRLNEAELSEVFEHLGPDEFNDSASHLYKEVVSECDRIIEELRTLCDLPSPWALDK</sequence>
<keyword evidence="1" id="KW-0812">Transmembrane</keyword>
<evidence type="ECO:0000256" key="1">
    <source>
        <dbReference type="SAM" id="Phobius"/>
    </source>
</evidence>
<accession>A0A2V2BDH8</accession>
<evidence type="ECO:0000313" key="3">
    <source>
        <dbReference type="Proteomes" id="UP000245981"/>
    </source>
</evidence>
<name>A0A2V2BDH8_9GAMM</name>
<organism evidence="2 3">
    <name type="scientific">Pantoea allii</name>
    <dbReference type="NCBI Taxonomy" id="574096"/>
    <lineage>
        <taxon>Bacteria</taxon>
        <taxon>Pseudomonadati</taxon>
        <taxon>Pseudomonadota</taxon>
        <taxon>Gammaproteobacteria</taxon>
        <taxon>Enterobacterales</taxon>
        <taxon>Erwiniaceae</taxon>
        <taxon>Pantoea</taxon>
    </lineage>
</organism>